<dbReference type="CDD" id="cd03467">
    <property type="entry name" value="Rieske"/>
    <property type="match status" value="1"/>
</dbReference>
<dbReference type="Proteomes" id="UP000886339">
    <property type="component" value="Unassembled WGS sequence"/>
</dbReference>
<comment type="caution">
    <text evidence="6">The sequence shown here is derived from an EMBL/GenBank/DDBJ whole genome shotgun (WGS) entry which is preliminary data.</text>
</comment>
<reference evidence="6" key="1">
    <citation type="journal article" date="2020" name="mSystems">
        <title>Genome- and Community-Level Interaction Insights into Carbon Utilization and Element Cycling Functions of Hydrothermarchaeota in Hydrothermal Sediment.</title>
        <authorList>
            <person name="Zhou Z."/>
            <person name="Liu Y."/>
            <person name="Xu W."/>
            <person name="Pan J."/>
            <person name="Luo Z.H."/>
            <person name="Li M."/>
        </authorList>
    </citation>
    <scope>NUCLEOTIDE SEQUENCE [LARGE SCALE GENOMIC DNA]</scope>
    <source>
        <strain evidence="6">HyVt-458</strain>
    </source>
</reference>
<name>A0A831WBI7_9GAMM</name>
<evidence type="ECO:0000256" key="1">
    <source>
        <dbReference type="ARBA" id="ARBA00022714"/>
    </source>
</evidence>
<gene>
    <name evidence="6" type="ORF">ENJ12_06370</name>
</gene>
<dbReference type="InterPro" id="IPR017941">
    <property type="entry name" value="Rieske_2Fe-2S"/>
</dbReference>
<dbReference type="SUPFAM" id="SSF50022">
    <property type="entry name" value="ISP domain"/>
    <property type="match status" value="1"/>
</dbReference>
<dbReference type="GO" id="GO:0046872">
    <property type="term" value="F:metal ion binding"/>
    <property type="evidence" value="ECO:0007669"/>
    <property type="project" value="UniProtKB-KW"/>
</dbReference>
<evidence type="ECO:0000256" key="3">
    <source>
        <dbReference type="ARBA" id="ARBA00023004"/>
    </source>
</evidence>
<dbReference type="InterPro" id="IPR036922">
    <property type="entry name" value="Rieske_2Fe-2S_sf"/>
</dbReference>
<keyword evidence="3" id="KW-0408">Iron</keyword>
<keyword evidence="1" id="KW-0001">2Fe-2S</keyword>
<dbReference type="Pfam" id="PF00355">
    <property type="entry name" value="Rieske"/>
    <property type="match status" value="1"/>
</dbReference>
<evidence type="ECO:0000256" key="4">
    <source>
        <dbReference type="ARBA" id="ARBA00023014"/>
    </source>
</evidence>
<dbReference type="PANTHER" id="PTHR40261">
    <property type="match status" value="1"/>
</dbReference>
<dbReference type="Gene3D" id="2.102.10.10">
    <property type="entry name" value="Rieske [2Fe-2S] iron-sulphur domain"/>
    <property type="match status" value="1"/>
</dbReference>
<protein>
    <submittedName>
        <fullName evidence="6">Rieske (2Fe-2S) protein</fullName>
    </submittedName>
</protein>
<dbReference type="PANTHER" id="PTHR40261:SF1">
    <property type="entry name" value="RIESKE DOMAIN-CONTAINING PROTEIN"/>
    <property type="match status" value="1"/>
</dbReference>
<accession>A0A831WBI7</accession>
<keyword evidence="2" id="KW-0479">Metal-binding</keyword>
<evidence type="ECO:0000259" key="5">
    <source>
        <dbReference type="PROSITE" id="PS51296"/>
    </source>
</evidence>
<feature type="domain" description="Rieske" evidence="5">
    <location>
        <begin position="4"/>
        <end position="110"/>
    </location>
</feature>
<dbReference type="GO" id="GO:0051537">
    <property type="term" value="F:2 iron, 2 sulfur cluster binding"/>
    <property type="evidence" value="ECO:0007669"/>
    <property type="project" value="UniProtKB-KW"/>
</dbReference>
<proteinExistence type="predicted"/>
<organism evidence="6">
    <name type="scientific">Thiolapillus brandeum</name>
    <dbReference type="NCBI Taxonomy" id="1076588"/>
    <lineage>
        <taxon>Bacteria</taxon>
        <taxon>Pseudomonadati</taxon>
        <taxon>Pseudomonadota</taxon>
        <taxon>Gammaproteobacteria</taxon>
        <taxon>Chromatiales</taxon>
        <taxon>Sedimenticolaceae</taxon>
        <taxon>Thiolapillus</taxon>
    </lineage>
</organism>
<dbReference type="EMBL" id="DRLF01000224">
    <property type="protein sequence ID" value="HEC06455.1"/>
    <property type="molecule type" value="Genomic_DNA"/>
</dbReference>
<dbReference type="AlphaFoldDB" id="A0A831WBI7"/>
<keyword evidence="4" id="KW-0411">Iron-sulfur</keyword>
<evidence type="ECO:0000256" key="2">
    <source>
        <dbReference type="ARBA" id="ARBA00022723"/>
    </source>
</evidence>
<dbReference type="PROSITE" id="PS51296">
    <property type="entry name" value="RIESKE"/>
    <property type="match status" value="1"/>
</dbReference>
<sequence length="112" mass="12374">MNARAICNLADLKDKDARGYTLVLDDGRELSLIVVREGDLVFVYRNRCPHTGINLEWQPDRFFDLGGAFLQCATHGALFRPEDGYCVRGPCAGDSLESISAWVIEGQVVVDA</sequence>
<evidence type="ECO:0000313" key="6">
    <source>
        <dbReference type="EMBL" id="HEC06455.1"/>
    </source>
</evidence>